<keyword evidence="3" id="KW-1185">Reference proteome</keyword>
<name>A0ABU5DAY3_9BURK</name>
<dbReference type="InterPro" id="IPR007024">
    <property type="entry name" value="BLUF_domain"/>
</dbReference>
<dbReference type="RefSeq" id="WP_320421288.1">
    <property type="nucleotide sequence ID" value="NZ_JAXCLA010000001.1"/>
</dbReference>
<feature type="domain" description="BLUF" evidence="1">
    <location>
        <begin position="2"/>
        <end position="93"/>
    </location>
</feature>
<organism evidence="2 3">
    <name type="scientific">Roseateles agri</name>
    <dbReference type="NCBI Taxonomy" id="3098619"/>
    <lineage>
        <taxon>Bacteria</taxon>
        <taxon>Pseudomonadati</taxon>
        <taxon>Pseudomonadota</taxon>
        <taxon>Betaproteobacteria</taxon>
        <taxon>Burkholderiales</taxon>
        <taxon>Sphaerotilaceae</taxon>
        <taxon>Roseateles</taxon>
    </lineage>
</organism>
<comment type="caution">
    <text evidence="2">The sequence shown here is derived from an EMBL/GenBank/DDBJ whole genome shotgun (WGS) entry which is preliminary data.</text>
</comment>
<accession>A0ABU5DAY3</accession>
<gene>
    <name evidence="2" type="ORF">SNE35_02765</name>
</gene>
<proteinExistence type="predicted"/>
<evidence type="ECO:0000259" key="1">
    <source>
        <dbReference type="PROSITE" id="PS50925"/>
    </source>
</evidence>
<dbReference type="PROSITE" id="PS50925">
    <property type="entry name" value="BLUF"/>
    <property type="match status" value="1"/>
</dbReference>
<dbReference type="Proteomes" id="UP001285263">
    <property type="component" value="Unassembled WGS sequence"/>
</dbReference>
<dbReference type="Pfam" id="PF04940">
    <property type="entry name" value="BLUF"/>
    <property type="match status" value="1"/>
</dbReference>
<dbReference type="InterPro" id="IPR036046">
    <property type="entry name" value="Acylphosphatase-like_dom_sf"/>
</dbReference>
<evidence type="ECO:0000313" key="3">
    <source>
        <dbReference type="Proteomes" id="UP001285263"/>
    </source>
</evidence>
<dbReference type="Gene3D" id="3.30.70.100">
    <property type="match status" value="1"/>
</dbReference>
<dbReference type="EMBL" id="JAXCLA010000001">
    <property type="protein sequence ID" value="MDY0743404.1"/>
    <property type="molecule type" value="Genomic_DNA"/>
</dbReference>
<dbReference type="SUPFAM" id="SSF54975">
    <property type="entry name" value="Acylphosphatase/BLUF domain-like"/>
    <property type="match status" value="1"/>
</dbReference>
<reference evidence="2 3" key="1">
    <citation type="submission" date="2023-11" db="EMBL/GenBank/DDBJ databases">
        <title>Paucibacter sp. nov., isolated from fresh soil in Korea.</title>
        <authorList>
            <person name="Le N.T.T."/>
        </authorList>
    </citation>
    <scope>NUCLEOTIDE SEQUENCE [LARGE SCALE GENOMIC DNA]</scope>
    <source>
        <strain evidence="2 3">R3-3</strain>
    </source>
</reference>
<evidence type="ECO:0000313" key="2">
    <source>
        <dbReference type="EMBL" id="MDY0743404.1"/>
    </source>
</evidence>
<dbReference type="SMART" id="SM01034">
    <property type="entry name" value="BLUF"/>
    <property type="match status" value="1"/>
</dbReference>
<sequence length="140" mass="15389">MLVRLVYASRAAATIGEHDFNAILKSSREHNQAEGITGLLCFNEGVFIQLLEGGRNAVNARYKQIIDDARHKDVILLAYDEIQERQFAGWAMGNAQLSRANRAMLLKYSESAKLDPYAMSGKALIGLFHEMVSAGAIACS</sequence>
<protein>
    <submittedName>
        <fullName evidence="2">BLUF domain-containing protein</fullName>
    </submittedName>
</protein>